<evidence type="ECO:0000259" key="2">
    <source>
        <dbReference type="SMART" id="SM00831"/>
    </source>
</evidence>
<organism evidence="3 4">
    <name type="scientific">Azospirillum palustre</name>
    <dbReference type="NCBI Taxonomy" id="2044885"/>
    <lineage>
        <taxon>Bacteria</taxon>
        <taxon>Pseudomonadati</taxon>
        <taxon>Pseudomonadota</taxon>
        <taxon>Alphaproteobacteria</taxon>
        <taxon>Rhodospirillales</taxon>
        <taxon>Azospirillaceae</taxon>
        <taxon>Azospirillum</taxon>
    </lineage>
</organism>
<dbReference type="InterPro" id="IPR004014">
    <property type="entry name" value="ATPase_P-typ_cation-transptr_N"/>
</dbReference>
<dbReference type="Gene3D" id="1.20.1110.10">
    <property type="entry name" value="Calcium-transporting ATPase, transmembrane domain"/>
    <property type="match status" value="1"/>
</dbReference>
<evidence type="ECO:0000256" key="1">
    <source>
        <dbReference type="SAM" id="Phobius"/>
    </source>
</evidence>
<dbReference type="InterPro" id="IPR023298">
    <property type="entry name" value="ATPase_P-typ_TM_dom_sf"/>
</dbReference>
<dbReference type="Proteomes" id="UP000225379">
    <property type="component" value="Unassembled WGS sequence"/>
</dbReference>
<dbReference type="Pfam" id="PF00690">
    <property type="entry name" value="Cation_ATPase_N"/>
    <property type="match status" value="1"/>
</dbReference>
<evidence type="ECO:0000313" key="3">
    <source>
        <dbReference type="EMBL" id="PGH59497.1"/>
    </source>
</evidence>
<gene>
    <name evidence="3" type="ORF">CRT60_00100</name>
</gene>
<comment type="caution">
    <text evidence="3">The sequence shown here is derived from an EMBL/GenBank/DDBJ whole genome shotgun (WGS) entry which is preliminary data.</text>
</comment>
<dbReference type="AlphaFoldDB" id="A0A2B8BQI8"/>
<feature type="domain" description="Cation-transporting P-type ATPase N-terminal" evidence="2">
    <location>
        <begin position="1"/>
        <end position="62"/>
    </location>
</feature>
<dbReference type="SUPFAM" id="SSF81665">
    <property type="entry name" value="Calcium ATPase, transmembrane domain M"/>
    <property type="match status" value="1"/>
</dbReference>
<accession>A0A2B8BQI8</accession>
<dbReference type="EMBL" id="PDKW01000019">
    <property type="protein sequence ID" value="PGH59497.1"/>
    <property type="molecule type" value="Genomic_DNA"/>
</dbReference>
<feature type="non-terminal residue" evidence="3">
    <location>
        <position position="62"/>
    </location>
</feature>
<sequence>MSVVLKNLDATPAGLSRTETEARRRRYGLNQPLARRRRPLWLQFLTRFLNPLVLILLFASGL</sequence>
<proteinExistence type="predicted"/>
<dbReference type="SMART" id="SM00831">
    <property type="entry name" value="Cation_ATPase_N"/>
    <property type="match status" value="1"/>
</dbReference>
<evidence type="ECO:0000313" key="4">
    <source>
        <dbReference type="Proteomes" id="UP000225379"/>
    </source>
</evidence>
<name>A0A2B8BQI8_9PROT</name>
<protein>
    <recommendedName>
        <fullName evidence="2">Cation-transporting P-type ATPase N-terminal domain-containing protein</fullName>
    </recommendedName>
</protein>
<keyword evidence="4" id="KW-1185">Reference proteome</keyword>
<keyword evidence="1" id="KW-1133">Transmembrane helix</keyword>
<feature type="transmembrane region" description="Helical" evidence="1">
    <location>
        <begin position="40"/>
        <end position="59"/>
    </location>
</feature>
<dbReference type="Gene3D" id="2.70.150.10">
    <property type="entry name" value="Calcium-transporting ATPase, cytoplasmic transduction domain A"/>
    <property type="match status" value="1"/>
</dbReference>
<reference evidence="4" key="1">
    <citation type="submission" date="2017-10" db="EMBL/GenBank/DDBJ databases">
        <authorList>
            <person name="Kravchenko I.K."/>
            <person name="Grouzdev D.S."/>
        </authorList>
    </citation>
    <scope>NUCLEOTIDE SEQUENCE [LARGE SCALE GENOMIC DNA]</scope>
    <source>
        <strain evidence="4">B2</strain>
    </source>
</reference>
<keyword evidence="1" id="KW-0812">Transmembrane</keyword>
<keyword evidence="1" id="KW-0472">Membrane</keyword>